<dbReference type="Proteomes" id="UP000237481">
    <property type="component" value="Unassembled WGS sequence"/>
</dbReference>
<dbReference type="AlphaFoldDB" id="A0A2S4KV67"/>
<comment type="caution">
    <text evidence="5">The sequence shown here is derived from an EMBL/GenBank/DDBJ whole genome shotgun (WGS) entry which is preliminary data.</text>
</comment>
<dbReference type="InterPro" id="IPR037523">
    <property type="entry name" value="VOC_core"/>
</dbReference>
<dbReference type="EMBL" id="PKSG01000576">
    <property type="protein sequence ID" value="POR34095.1"/>
    <property type="molecule type" value="Genomic_DNA"/>
</dbReference>
<dbReference type="InterPro" id="IPR029068">
    <property type="entry name" value="Glyas_Bleomycin-R_OHBP_Dase"/>
</dbReference>
<evidence type="ECO:0000256" key="2">
    <source>
        <dbReference type="ARBA" id="ARBA00021572"/>
    </source>
</evidence>
<keyword evidence="6" id="KW-1185">Reference proteome</keyword>
<dbReference type="OrthoDB" id="4235865at2759"/>
<gene>
    <name evidence="5" type="ORF">TPAR_05730</name>
</gene>
<organism evidence="5 6">
    <name type="scientific">Tolypocladium paradoxum</name>
    <dbReference type="NCBI Taxonomy" id="94208"/>
    <lineage>
        <taxon>Eukaryota</taxon>
        <taxon>Fungi</taxon>
        <taxon>Dikarya</taxon>
        <taxon>Ascomycota</taxon>
        <taxon>Pezizomycotina</taxon>
        <taxon>Sordariomycetes</taxon>
        <taxon>Hypocreomycetidae</taxon>
        <taxon>Hypocreales</taxon>
        <taxon>Ophiocordycipitaceae</taxon>
        <taxon>Tolypocladium</taxon>
    </lineage>
</organism>
<reference evidence="5 6" key="1">
    <citation type="submission" date="2018-01" db="EMBL/GenBank/DDBJ databases">
        <title>Harnessing the power of phylogenomics to disentangle the directionality and signatures of interkingdom host jumping in the parasitic fungal genus Tolypocladium.</title>
        <authorList>
            <person name="Quandt C.A."/>
            <person name="Patterson W."/>
            <person name="Spatafora J.W."/>
        </authorList>
    </citation>
    <scope>NUCLEOTIDE SEQUENCE [LARGE SCALE GENOMIC DNA]</scope>
    <source>
        <strain evidence="5 6">NRBC 100945</strain>
    </source>
</reference>
<dbReference type="CDD" id="cd08349">
    <property type="entry name" value="BLMA_like"/>
    <property type="match status" value="1"/>
</dbReference>
<dbReference type="GO" id="GO:0046677">
    <property type="term" value="P:response to antibiotic"/>
    <property type="evidence" value="ECO:0007669"/>
    <property type="project" value="UniProtKB-KW"/>
</dbReference>
<dbReference type="Pfam" id="PF19581">
    <property type="entry name" value="Glyoxalase_7"/>
    <property type="match status" value="1"/>
</dbReference>
<feature type="domain" description="VOC" evidence="4">
    <location>
        <begin position="4"/>
        <end position="122"/>
    </location>
</feature>
<evidence type="ECO:0000256" key="3">
    <source>
        <dbReference type="ARBA" id="ARBA00023251"/>
    </source>
</evidence>
<dbReference type="Gene3D" id="3.10.180.10">
    <property type="entry name" value="2,3-Dihydroxybiphenyl 1,2-Dioxygenase, domain 1"/>
    <property type="match status" value="1"/>
</dbReference>
<evidence type="ECO:0000313" key="6">
    <source>
        <dbReference type="Proteomes" id="UP000237481"/>
    </source>
</evidence>
<dbReference type="InterPro" id="IPR000335">
    <property type="entry name" value="Bleomycin-R"/>
</dbReference>
<proteinExistence type="inferred from homology"/>
<name>A0A2S4KV67_9HYPO</name>
<sequence>MAIEFLSVVPILRIFDVAKADEFYLGYLGFTVDWDHRFDDNAPLYRQVSRGGLVLHLSEHHGDGSPGVQVRVAMTGIAEWHRELGGKGYRYMRPGIEEGPTPGAREMGVIDPFGNQIRFCEDAEVKKGA</sequence>
<keyword evidence="3" id="KW-0046">Antibiotic resistance</keyword>
<comment type="similarity">
    <text evidence="1">Belongs to the bleomycin resistance protein family.</text>
</comment>
<accession>A0A2S4KV67</accession>
<evidence type="ECO:0000259" key="4">
    <source>
        <dbReference type="PROSITE" id="PS51819"/>
    </source>
</evidence>
<evidence type="ECO:0000313" key="5">
    <source>
        <dbReference type="EMBL" id="POR34095.1"/>
    </source>
</evidence>
<protein>
    <recommendedName>
        <fullName evidence="2">Bleomycin resistance protein</fullName>
    </recommendedName>
</protein>
<evidence type="ECO:0000256" key="1">
    <source>
        <dbReference type="ARBA" id="ARBA00011051"/>
    </source>
</evidence>
<dbReference type="PROSITE" id="PS51819">
    <property type="entry name" value="VOC"/>
    <property type="match status" value="1"/>
</dbReference>
<dbReference type="SUPFAM" id="SSF54593">
    <property type="entry name" value="Glyoxalase/Bleomycin resistance protein/Dihydroxybiphenyl dioxygenase"/>
    <property type="match status" value="1"/>
</dbReference>